<comment type="caution">
    <text evidence="1">The sequence shown here is derived from an EMBL/GenBank/DDBJ whole genome shotgun (WGS) entry which is preliminary data.</text>
</comment>
<proteinExistence type="predicted"/>
<reference evidence="1" key="1">
    <citation type="journal article" date="2019" name="bioRxiv">
        <title>The Genome of the Zebra Mussel, Dreissena polymorpha: A Resource for Invasive Species Research.</title>
        <authorList>
            <person name="McCartney M.A."/>
            <person name="Auch B."/>
            <person name="Kono T."/>
            <person name="Mallez S."/>
            <person name="Zhang Y."/>
            <person name="Obille A."/>
            <person name="Becker A."/>
            <person name="Abrahante J.E."/>
            <person name="Garbe J."/>
            <person name="Badalamenti J.P."/>
            <person name="Herman A."/>
            <person name="Mangelson H."/>
            <person name="Liachko I."/>
            <person name="Sullivan S."/>
            <person name="Sone E.D."/>
            <person name="Koren S."/>
            <person name="Silverstein K.A.T."/>
            <person name="Beckman K.B."/>
            <person name="Gohl D.M."/>
        </authorList>
    </citation>
    <scope>NUCLEOTIDE SEQUENCE</scope>
    <source>
        <strain evidence="1">Duluth1</strain>
        <tissue evidence="1">Whole animal</tissue>
    </source>
</reference>
<reference evidence="1" key="2">
    <citation type="submission" date="2020-11" db="EMBL/GenBank/DDBJ databases">
        <authorList>
            <person name="McCartney M.A."/>
            <person name="Auch B."/>
            <person name="Kono T."/>
            <person name="Mallez S."/>
            <person name="Becker A."/>
            <person name="Gohl D.M."/>
            <person name="Silverstein K.A.T."/>
            <person name="Koren S."/>
            <person name="Bechman K.B."/>
            <person name="Herman A."/>
            <person name="Abrahante J.E."/>
            <person name="Garbe J."/>
        </authorList>
    </citation>
    <scope>NUCLEOTIDE SEQUENCE</scope>
    <source>
        <strain evidence="1">Duluth1</strain>
        <tissue evidence="1">Whole animal</tissue>
    </source>
</reference>
<dbReference type="EMBL" id="JAIWYP010000004">
    <property type="protein sequence ID" value="KAH3834436.1"/>
    <property type="molecule type" value="Genomic_DNA"/>
</dbReference>
<protein>
    <submittedName>
        <fullName evidence="1">Uncharacterized protein</fullName>
    </submittedName>
</protein>
<accession>A0A9D4QK94</accession>
<evidence type="ECO:0000313" key="2">
    <source>
        <dbReference type="Proteomes" id="UP000828390"/>
    </source>
</evidence>
<evidence type="ECO:0000313" key="1">
    <source>
        <dbReference type="EMBL" id="KAH3834436.1"/>
    </source>
</evidence>
<keyword evidence="2" id="KW-1185">Reference proteome</keyword>
<dbReference type="AlphaFoldDB" id="A0A9D4QK94"/>
<organism evidence="1 2">
    <name type="scientific">Dreissena polymorpha</name>
    <name type="common">Zebra mussel</name>
    <name type="synonym">Mytilus polymorpha</name>
    <dbReference type="NCBI Taxonomy" id="45954"/>
    <lineage>
        <taxon>Eukaryota</taxon>
        <taxon>Metazoa</taxon>
        <taxon>Spiralia</taxon>
        <taxon>Lophotrochozoa</taxon>
        <taxon>Mollusca</taxon>
        <taxon>Bivalvia</taxon>
        <taxon>Autobranchia</taxon>
        <taxon>Heteroconchia</taxon>
        <taxon>Euheterodonta</taxon>
        <taxon>Imparidentia</taxon>
        <taxon>Neoheterodontei</taxon>
        <taxon>Myida</taxon>
        <taxon>Dreissenoidea</taxon>
        <taxon>Dreissenidae</taxon>
        <taxon>Dreissena</taxon>
    </lineage>
</organism>
<gene>
    <name evidence="1" type="ORF">DPMN_107761</name>
</gene>
<sequence>MREALSSCRPQGKQRLFDFRYFKSTRLDFRLAENLMAVQFSAYVPHGGVGGSSSILTAVQFAAYSPTPLKQPVKGNGQKYNIY</sequence>
<name>A0A9D4QK94_DREPO</name>
<dbReference type="Proteomes" id="UP000828390">
    <property type="component" value="Unassembled WGS sequence"/>
</dbReference>